<dbReference type="EMBL" id="CM055099">
    <property type="protein sequence ID" value="KAJ7545811.1"/>
    <property type="molecule type" value="Genomic_DNA"/>
</dbReference>
<evidence type="ECO:0000313" key="1">
    <source>
        <dbReference type="EMBL" id="KAJ7545811.1"/>
    </source>
</evidence>
<gene>
    <name evidence="1" type="ORF">O6H91_08G011700</name>
</gene>
<keyword evidence="2" id="KW-1185">Reference proteome</keyword>
<dbReference type="Proteomes" id="UP001162992">
    <property type="component" value="Chromosome 8"/>
</dbReference>
<reference evidence="2" key="1">
    <citation type="journal article" date="2024" name="Proc. Natl. Acad. Sci. U.S.A.">
        <title>Extraordinary preservation of gene collinearity over three hundred million years revealed in homosporous lycophytes.</title>
        <authorList>
            <person name="Li C."/>
            <person name="Wickell D."/>
            <person name="Kuo L.Y."/>
            <person name="Chen X."/>
            <person name="Nie B."/>
            <person name="Liao X."/>
            <person name="Peng D."/>
            <person name="Ji J."/>
            <person name="Jenkins J."/>
            <person name="Williams M."/>
            <person name="Shu S."/>
            <person name="Plott C."/>
            <person name="Barry K."/>
            <person name="Rajasekar S."/>
            <person name="Grimwood J."/>
            <person name="Han X."/>
            <person name="Sun S."/>
            <person name="Hou Z."/>
            <person name="He W."/>
            <person name="Dai G."/>
            <person name="Sun C."/>
            <person name="Schmutz J."/>
            <person name="Leebens-Mack J.H."/>
            <person name="Li F.W."/>
            <person name="Wang L."/>
        </authorList>
    </citation>
    <scope>NUCLEOTIDE SEQUENCE [LARGE SCALE GENOMIC DNA]</scope>
    <source>
        <strain evidence="2">cv. PW_Plant_1</strain>
    </source>
</reference>
<evidence type="ECO:0000313" key="2">
    <source>
        <dbReference type="Proteomes" id="UP001162992"/>
    </source>
</evidence>
<accession>A0ACC2CUZ8</accession>
<name>A0ACC2CUZ8_DIPCM</name>
<comment type="caution">
    <text evidence="1">The sequence shown here is derived from an EMBL/GenBank/DDBJ whole genome shotgun (WGS) entry which is preliminary data.</text>
</comment>
<protein>
    <submittedName>
        <fullName evidence="1">Uncharacterized protein</fullName>
    </submittedName>
</protein>
<sequence length="1132" mass="127618">MPFLSRFRKQAASVRTEKTVDTSEDVLPKQKPVGVVARLMGLDMFPPEGVVGNSKKQAEENSKVCIPEKPIDLLKSTSDVKISSKQINALAGLPPLGIPFSEIFLQSDTSSKVSENYFPLRESLPVRNHLAPRNNVELQSAIHSAAFMQPWQLEELNRQLVARQAEAHEKLNEAKLLIRGERRHDMPRPEAHSRPDRTKDFVETLNFLHSNRNLLLTQLGQQVLLGASSQVSQNISPKGQQKTVTAKSGKIGKAFTESATNLKTSAKQSKDFTKLDKVTQFPKKQLGSRIFPTREVKSEQLKGTIDAGKEVTLQHQRRQSFPLVKSKGSDKGSNGKESQKNLAVNPKEMQKNLGAAKPSLTKGQVLKPLTSPSISPRFYASVQDMKSATRQGNSDMKRAVEQEARKEVRPAKDKFREVPLDSKEIATQVATKIKKGVIRGFEVNVENDASCMIRNKGSLSVDRKRTDGDDVRGISDGESIPSRRHLRYYSTQSSISLPSSPGLGVKGAATVSTEEGKRQLLERLKDIKVDQIDLKQSRVSSQSDKLAQRPAGRHSPLRSDVVSESYRQIRKHERNSDPSKQFDDSSSQRSTRKHSLLGRNKGSADISRENSPRMGTVSQLFISSEPIERTFQERVNDCFETSSSTGRETSNDKVMSKIRKGSSNRTMKAIMTEEAVMTRRNLGKEGIAKESKTSSRYTGQLTSSRAHRCDRITRTTDHLSDCEVEERYCSSRSLATTSFVEDLPAGNPQDRRTIHGQYLHSYGNSMQKLIQQSFDECPQVLADESLSCSTETASLCNAFDEVSQEDYSLSTPGSKFPSQDLASTGETIFHPNSPKTEKLSPVSVLESVFEEIDHERLTPGEFDMDAKLSESLLKHQQPLAVNTFERLKPNLHEVREAKETVARQISYFSEPFKKARKCTSSESIATEREEIDCLSKDLLCPKGLEFHLEYFLKLLLVAGIGSPKINTYQKFSSFTTIIDSSIFHRFKEQYMNYQLEKCIEGSIRKQEKVPIMSYFKIENERGLDEVTQCIIFDITNMYLIELQRYNCPWILTGKADTYLCTSRQFVQQVWREVCDCFSQRSFESENPLEVWLESDLAKENGKMKLWQEVDELGLEIEKNMFDDLVEEALSSF</sequence>
<proteinExistence type="predicted"/>
<organism evidence="1 2">
    <name type="scientific">Diphasiastrum complanatum</name>
    <name type="common">Issler's clubmoss</name>
    <name type="synonym">Lycopodium complanatum</name>
    <dbReference type="NCBI Taxonomy" id="34168"/>
    <lineage>
        <taxon>Eukaryota</taxon>
        <taxon>Viridiplantae</taxon>
        <taxon>Streptophyta</taxon>
        <taxon>Embryophyta</taxon>
        <taxon>Tracheophyta</taxon>
        <taxon>Lycopodiopsida</taxon>
        <taxon>Lycopodiales</taxon>
        <taxon>Lycopodiaceae</taxon>
        <taxon>Lycopodioideae</taxon>
        <taxon>Diphasiastrum</taxon>
    </lineage>
</organism>